<accession>A0A2W7PSS1</accession>
<reference evidence="2 3" key="1">
    <citation type="submission" date="2018-06" db="EMBL/GenBank/DDBJ databases">
        <title>Genomic Encyclopedia of Archaeal and Bacterial Type Strains, Phase II (KMG-II): from individual species to whole genera.</title>
        <authorList>
            <person name="Goeker M."/>
        </authorList>
    </citation>
    <scope>NUCLEOTIDE SEQUENCE [LARGE SCALE GENOMIC DNA]</scope>
    <source>
        <strain evidence="2 3">DSM 13087</strain>
    </source>
</reference>
<comment type="caution">
    <text evidence="2">The sequence shown here is derived from an EMBL/GenBank/DDBJ whole genome shotgun (WGS) entry which is preliminary data.</text>
</comment>
<feature type="domain" description="Glycosyl transferase family 25" evidence="1">
    <location>
        <begin position="8"/>
        <end position="186"/>
    </location>
</feature>
<proteinExistence type="predicted"/>
<protein>
    <submittedName>
        <fullName evidence="2">Glycosyl transferase family 25</fullName>
    </submittedName>
</protein>
<name>A0A2W7PSS1_9RHOB</name>
<evidence type="ECO:0000259" key="1">
    <source>
        <dbReference type="Pfam" id="PF01755"/>
    </source>
</evidence>
<dbReference type="EMBL" id="QKZQ01000029">
    <property type="protein sequence ID" value="PZX36720.1"/>
    <property type="molecule type" value="Genomic_DNA"/>
</dbReference>
<dbReference type="CDD" id="cd06532">
    <property type="entry name" value="Glyco_transf_25"/>
    <property type="match status" value="1"/>
</dbReference>
<dbReference type="RefSeq" id="WP_071470192.1">
    <property type="nucleotide sequence ID" value="NZ_MEHT01000028.1"/>
</dbReference>
<keyword evidence="3" id="KW-1185">Reference proteome</keyword>
<dbReference type="InterPro" id="IPR002654">
    <property type="entry name" value="Glyco_trans_25"/>
</dbReference>
<sequence>MTSGSYATYYINLDSSTERRSSIEAELVKAGVTESYRIPAFDGRGLDLQSLGDCDVDAAFRYLGRPLRGAEYGCYRSHLAALDLFLASDRPYGLILEDDAMLDPDMRLILDRAIEKLECKGYAWDVIHISPNRMKIFTPLTDLKDAHKLVQAHYFPMVATALLWSRDGAQNFVDHYRKVTMPIDTMFREVEVRRARGFAIWPPIVGITGADSDIDEVGRKRKVHGRAWYYGIAKQKRLWNNKIIALWYKLSFSKG</sequence>
<dbReference type="Pfam" id="PF01755">
    <property type="entry name" value="Glyco_transf_25"/>
    <property type="match status" value="1"/>
</dbReference>
<gene>
    <name evidence="2" type="ORF">LY56_03405</name>
</gene>
<dbReference type="OrthoDB" id="259382at2"/>
<dbReference type="Proteomes" id="UP000249364">
    <property type="component" value="Unassembled WGS sequence"/>
</dbReference>
<organism evidence="2 3">
    <name type="scientific">Roseinatronobacter thiooxidans</name>
    <dbReference type="NCBI Taxonomy" id="121821"/>
    <lineage>
        <taxon>Bacteria</taxon>
        <taxon>Pseudomonadati</taxon>
        <taxon>Pseudomonadota</taxon>
        <taxon>Alphaproteobacteria</taxon>
        <taxon>Rhodobacterales</taxon>
        <taxon>Paracoccaceae</taxon>
        <taxon>Roseinatronobacter</taxon>
    </lineage>
</organism>
<evidence type="ECO:0000313" key="2">
    <source>
        <dbReference type="EMBL" id="PZX36720.1"/>
    </source>
</evidence>
<dbReference type="AlphaFoldDB" id="A0A2W7PSS1"/>
<dbReference type="GO" id="GO:0016740">
    <property type="term" value="F:transferase activity"/>
    <property type="evidence" value="ECO:0007669"/>
    <property type="project" value="UniProtKB-KW"/>
</dbReference>
<evidence type="ECO:0000313" key="3">
    <source>
        <dbReference type="Proteomes" id="UP000249364"/>
    </source>
</evidence>
<keyword evidence="2" id="KW-0808">Transferase</keyword>